<proteinExistence type="predicted"/>
<reference evidence="1" key="1">
    <citation type="submission" date="2021-12" db="EMBL/GenBank/DDBJ databases">
        <authorList>
            <person name="Rodrigo-Torres L."/>
            <person name="Arahal R. D."/>
            <person name="Lucena T."/>
        </authorList>
    </citation>
    <scope>NUCLEOTIDE SEQUENCE</scope>
    <source>
        <strain evidence="1">CECT 8858</strain>
    </source>
</reference>
<organism evidence="1 2">
    <name type="scientific">Emticicia aquatica</name>
    <dbReference type="NCBI Taxonomy" id="1681835"/>
    <lineage>
        <taxon>Bacteria</taxon>
        <taxon>Pseudomonadati</taxon>
        <taxon>Bacteroidota</taxon>
        <taxon>Cytophagia</taxon>
        <taxon>Cytophagales</taxon>
        <taxon>Leadbetterellaceae</taxon>
        <taxon>Emticicia</taxon>
    </lineage>
</organism>
<protein>
    <submittedName>
        <fullName evidence="1">Uncharacterized protein</fullName>
    </submittedName>
</protein>
<name>A0ABN8EZP8_9BACT</name>
<sequence>MDKKLATNNQMSRVKSPIHLKSTIFLGELNYQT</sequence>
<gene>
    <name evidence="1" type="ORF">EMA8858_03345</name>
</gene>
<evidence type="ECO:0000313" key="2">
    <source>
        <dbReference type="Proteomes" id="UP000837932"/>
    </source>
</evidence>
<dbReference type="EMBL" id="CAKLPY010000002">
    <property type="protein sequence ID" value="CAH0997206.1"/>
    <property type="molecule type" value="Genomic_DNA"/>
</dbReference>
<dbReference type="Proteomes" id="UP000837932">
    <property type="component" value="Unassembled WGS sequence"/>
</dbReference>
<accession>A0ABN8EZP8</accession>
<evidence type="ECO:0000313" key="1">
    <source>
        <dbReference type="EMBL" id="CAH0997206.1"/>
    </source>
</evidence>
<keyword evidence="2" id="KW-1185">Reference proteome</keyword>
<comment type="caution">
    <text evidence="1">The sequence shown here is derived from an EMBL/GenBank/DDBJ whole genome shotgun (WGS) entry which is preliminary data.</text>
</comment>